<dbReference type="GO" id="GO:0003677">
    <property type="term" value="F:DNA binding"/>
    <property type="evidence" value="ECO:0007669"/>
    <property type="project" value="UniProtKB-KW"/>
</dbReference>
<name>A0A1D8GK85_9FIRM</name>
<protein>
    <recommendedName>
        <fullName evidence="5">HTH lysR-type domain-containing protein</fullName>
    </recommendedName>
</protein>
<dbReference type="Pfam" id="PF03466">
    <property type="entry name" value="LysR_substrate"/>
    <property type="match status" value="1"/>
</dbReference>
<evidence type="ECO:0000256" key="4">
    <source>
        <dbReference type="ARBA" id="ARBA00023163"/>
    </source>
</evidence>
<evidence type="ECO:0000256" key="2">
    <source>
        <dbReference type="ARBA" id="ARBA00023015"/>
    </source>
</evidence>
<dbReference type="SUPFAM" id="SSF53850">
    <property type="entry name" value="Periplasmic binding protein-like II"/>
    <property type="match status" value="1"/>
</dbReference>
<comment type="similarity">
    <text evidence="1">Belongs to the LysR transcriptional regulatory family.</text>
</comment>
<dbReference type="SUPFAM" id="SSF46785">
    <property type="entry name" value="Winged helix' DNA-binding domain"/>
    <property type="match status" value="1"/>
</dbReference>
<dbReference type="PROSITE" id="PS50931">
    <property type="entry name" value="HTH_LYSR"/>
    <property type="match status" value="1"/>
</dbReference>
<sequence length="310" mass="35847">MNERQLRYILAISEERNITAAAQKLFISQPSLSYLLSHVEEELGIKLFDRNVTPLVPTDAGECYIETAKQILSLYRELKNQIDDIQHLRKGRLTIGCSPQISSFLFPALLPNFRRKHPDIQITLYEESLTILEELLASGDLEVAFTNAVINNNAFGHVPLFKEELILLAPDSFAPSRIEKSENSTLPIIDLSCLKDCSFVLLKPKHRLRQMIDRIFSDINIQPKIIFETSNWETCYSMVTEGLAFTILPYSPLNRFYWTNNLVKRYGLNGNHYRQLSIYYRKNTYHPELIEAFINLTQSIINDYLKETPL</sequence>
<dbReference type="GO" id="GO:0003700">
    <property type="term" value="F:DNA-binding transcription factor activity"/>
    <property type="evidence" value="ECO:0007669"/>
    <property type="project" value="InterPro"/>
</dbReference>
<dbReference type="PANTHER" id="PTHR30126:SF96">
    <property type="entry name" value="TRANSCRIPTIONAL REGULATORY PROTEIN, LYSR FAMILY"/>
    <property type="match status" value="1"/>
</dbReference>
<dbReference type="OrthoDB" id="1825944at2"/>
<accession>A0A1D8GK85</accession>
<evidence type="ECO:0000256" key="1">
    <source>
        <dbReference type="ARBA" id="ARBA00009437"/>
    </source>
</evidence>
<keyword evidence="4" id="KW-0804">Transcription</keyword>
<dbReference type="CDD" id="cd05466">
    <property type="entry name" value="PBP2_LTTR_substrate"/>
    <property type="match status" value="1"/>
</dbReference>
<evidence type="ECO:0000256" key="3">
    <source>
        <dbReference type="ARBA" id="ARBA00023125"/>
    </source>
</evidence>
<feature type="domain" description="HTH lysR-type" evidence="5">
    <location>
        <begin position="1"/>
        <end position="58"/>
    </location>
</feature>
<dbReference type="Gene3D" id="1.10.10.10">
    <property type="entry name" value="Winged helix-like DNA-binding domain superfamily/Winged helix DNA-binding domain"/>
    <property type="match status" value="1"/>
</dbReference>
<dbReference type="PANTHER" id="PTHR30126">
    <property type="entry name" value="HTH-TYPE TRANSCRIPTIONAL REGULATOR"/>
    <property type="match status" value="1"/>
</dbReference>
<dbReference type="AlphaFoldDB" id="A0A1D8GK85"/>
<reference evidence="6 7" key="1">
    <citation type="submission" date="2016-09" db="EMBL/GenBank/DDBJ databases">
        <title>Genomic analysis reveals versatility of anaerobic energy metabolism of Geosporobacter ferrireducens IRF9 of phylum Firmicutes.</title>
        <authorList>
            <person name="Kim S.-J."/>
        </authorList>
    </citation>
    <scope>NUCLEOTIDE SEQUENCE [LARGE SCALE GENOMIC DNA]</scope>
    <source>
        <strain evidence="6 7">IRF9</strain>
    </source>
</reference>
<keyword evidence="2" id="KW-0805">Transcription regulation</keyword>
<proteinExistence type="inferred from homology"/>
<evidence type="ECO:0000259" key="5">
    <source>
        <dbReference type="PROSITE" id="PS50931"/>
    </source>
</evidence>
<dbReference type="InterPro" id="IPR036390">
    <property type="entry name" value="WH_DNA-bd_sf"/>
</dbReference>
<dbReference type="KEGG" id="gfe:Gferi_18215"/>
<dbReference type="InterPro" id="IPR000847">
    <property type="entry name" value="LysR_HTH_N"/>
</dbReference>
<dbReference type="PRINTS" id="PR00039">
    <property type="entry name" value="HTHLYSR"/>
</dbReference>
<dbReference type="STRING" id="1424294.Gferi_18215"/>
<dbReference type="InterPro" id="IPR005119">
    <property type="entry name" value="LysR_subst-bd"/>
</dbReference>
<dbReference type="Proteomes" id="UP000095743">
    <property type="component" value="Chromosome"/>
</dbReference>
<gene>
    <name evidence="6" type="ORF">Gferi_18215</name>
</gene>
<dbReference type="EMBL" id="CP017269">
    <property type="protein sequence ID" value="AOT71318.1"/>
    <property type="molecule type" value="Genomic_DNA"/>
</dbReference>
<keyword evidence="7" id="KW-1185">Reference proteome</keyword>
<organism evidence="6 7">
    <name type="scientific">Geosporobacter ferrireducens</name>
    <dbReference type="NCBI Taxonomy" id="1424294"/>
    <lineage>
        <taxon>Bacteria</taxon>
        <taxon>Bacillati</taxon>
        <taxon>Bacillota</taxon>
        <taxon>Clostridia</taxon>
        <taxon>Peptostreptococcales</taxon>
        <taxon>Thermotaleaceae</taxon>
        <taxon>Geosporobacter</taxon>
    </lineage>
</organism>
<dbReference type="Pfam" id="PF00126">
    <property type="entry name" value="HTH_1"/>
    <property type="match status" value="1"/>
</dbReference>
<dbReference type="RefSeq" id="WP_069979008.1">
    <property type="nucleotide sequence ID" value="NZ_CP017269.1"/>
</dbReference>
<dbReference type="Gene3D" id="3.40.190.290">
    <property type="match status" value="1"/>
</dbReference>
<evidence type="ECO:0000313" key="7">
    <source>
        <dbReference type="Proteomes" id="UP000095743"/>
    </source>
</evidence>
<keyword evidence="3" id="KW-0238">DNA-binding</keyword>
<dbReference type="InterPro" id="IPR036388">
    <property type="entry name" value="WH-like_DNA-bd_sf"/>
</dbReference>
<evidence type="ECO:0000313" key="6">
    <source>
        <dbReference type="EMBL" id="AOT71318.1"/>
    </source>
</evidence>